<gene>
    <name evidence="2" type="ORF">B1813_13040</name>
</gene>
<organism evidence="2 3">
    <name type="scientific">Saccharomonospora piscinae</name>
    <dbReference type="NCBI Taxonomy" id="687388"/>
    <lineage>
        <taxon>Bacteria</taxon>
        <taxon>Bacillati</taxon>
        <taxon>Actinomycetota</taxon>
        <taxon>Actinomycetes</taxon>
        <taxon>Pseudonocardiales</taxon>
        <taxon>Pseudonocardiaceae</taxon>
        <taxon>Saccharomonospora</taxon>
    </lineage>
</organism>
<evidence type="ECO:0000313" key="2">
    <source>
        <dbReference type="EMBL" id="OQO93021.1"/>
    </source>
</evidence>
<dbReference type="Proteomes" id="UP000192591">
    <property type="component" value="Unassembled WGS sequence"/>
</dbReference>
<dbReference type="AlphaFoldDB" id="A0A1V9A7F3"/>
<protein>
    <submittedName>
        <fullName evidence="2">Uncharacterized protein</fullName>
    </submittedName>
</protein>
<reference evidence="2 3" key="1">
    <citation type="submission" date="2017-02" db="EMBL/GenBank/DDBJ databases">
        <title>Draft genome of Saccharomonospora sp. 154.</title>
        <authorList>
            <person name="Alonso-Carmona G.S."/>
            <person name="De La Haba R."/>
            <person name="Vera-Gargallo B."/>
            <person name="Sandoval-Trujillo A.H."/>
            <person name="Ramirez-Duran N."/>
            <person name="Ventosa A."/>
        </authorList>
    </citation>
    <scope>NUCLEOTIDE SEQUENCE [LARGE SCALE GENOMIC DNA]</scope>
    <source>
        <strain evidence="2 3">LRS4.154</strain>
    </source>
</reference>
<name>A0A1V9A7F3_SACPI</name>
<dbReference type="EMBL" id="MWIH01000005">
    <property type="protein sequence ID" value="OQO93021.1"/>
    <property type="molecule type" value="Genomic_DNA"/>
</dbReference>
<evidence type="ECO:0000313" key="3">
    <source>
        <dbReference type="Proteomes" id="UP000192591"/>
    </source>
</evidence>
<keyword evidence="3" id="KW-1185">Reference proteome</keyword>
<feature type="compositionally biased region" description="Basic and acidic residues" evidence="1">
    <location>
        <begin position="76"/>
        <end position="85"/>
    </location>
</feature>
<comment type="caution">
    <text evidence="2">The sequence shown here is derived from an EMBL/GenBank/DDBJ whole genome shotgun (WGS) entry which is preliminary data.</text>
</comment>
<sequence length="114" mass="12622">MATKKQVRAWEDAYRRYGTASERVARTRRIDTQAAHDMAAASRDVASAWRSIASGPDLPWWLLAALDSAAQAFEQQSRDWHERAAGRACGAGSVRPPDRASGRRRRGPDVTGEE</sequence>
<proteinExistence type="predicted"/>
<feature type="region of interest" description="Disordered" evidence="1">
    <location>
        <begin position="76"/>
        <end position="114"/>
    </location>
</feature>
<accession>A0A1V9A7F3</accession>
<dbReference type="STRING" id="1962155.B1813_13040"/>
<evidence type="ECO:0000256" key="1">
    <source>
        <dbReference type="SAM" id="MobiDB-lite"/>
    </source>
</evidence>